<evidence type="ECO:0000259" key="1">
    <source>
        <dbReference type="Pfam" id="PF13276"/>
    </source>
</evidence>
<gene>
    <name evidence="2" type="ORF">CR152_06570</name>
</gene>
<dbReference type="SUPFAM" id="SSF46689">
    <property type="entry name" value="Homeodomain-like"/>
    <property type="match status" value="1"/>
</dbReference>
<dbReference type="EMBL" id="CP024608">
    <property type="protein sequence ID" value="ATQ74199.1"/>
    <property type="molecule type" value="Genomic_DNA"/>
</dbReference>
<name>A0A2D2DGX7_9BURK</name>
<dbReference type="PANTHER" id="PTHR46889">
    <property type="entry name" value="TRANSPOSASE INSF FOR INSERTION SEQUENCE IS3B-RELATED"/>
    <property type="match status" value="1"/>
</dbReference>
<dbReference type="Proteomes" id="UP000229897">
    <property type="component" value="Chromosome"/>
</dbReference>
<reference evidence="2" key="1">
    <citation type="submission" date="2017-10" db="EMBL/GenBank/DDBJ databases">
        <title>Massilia psychrophilum sp. nov., a novel purple-pigmented bacterium isolated from Tianshan glacier, Xinjiang Municipality, China.</title>
        <authorList>
            <person name="Wang H."/>
        </authorList>
    </citation>
    <scope>NUCLEOTIDE SEQUENCE [LARGE SCALE GENOMIC DNA]</scope>
    <source>
        <strain evidence="2">B2</strain>
    </source>
</reference>
<dbReference type="AlphaFoldDB" id="A0A2D2DGX7"/>
<dbReference type="GO" id="GO:0006313">
    <property type="term" value="P:DNA transposition"/>
    <property type="evidence" value="ECO:0007669"/>
    <property type="project" value="InterPro"/>
</dbReference>
<dbReference type="OrthoDB" id="8759040at2"/>
<dbReference type="GO" id="GO:0003677">
    <property type="term" value="F:DNA binding"/>
    <property type="evidence" value="ECO:0007669"/>
    <property type="project" value="InterPro"/>
</dbReference>
<protein>
    <recommendedName>
        <fullName evidence="1">HTH-like domain-containing protein</fullName>
    </recommendedName>
</protein>
<sequence>MKLTTYMPEFRAKAVELVLAQGLTLEETAKRIAIPKGTLANWVARPSAVAIRERQAAIASLSLKPRLRCCAKNWLSSAWRRKCKKSHRVLCEGVAGRYAFMKSVRLDYPLGLLCRVFDVSRSGFYAAVECPPSRRAQADERLKVAIKAAHVQTRETYGPSRLQPKFVAQGFDTGRDRIVRLRQELGLRCKQRRKFKATTNSRHAFAVAEYLLAVLLNGRTIAYASGSSDASPLAWPTFHEVLKSRPPSGATTHRTFLTVLTKLLGAL</sequence>
<dbReference type="Pfam" id="PF01527">
    <property type="entry name" value="HTH_Tnp_1"/>
    <property type="match status" value="1"/>
</dbReference>
<accession>A0A2D2DGX7</accession>
<dbReference type="InterPro" id="IPR009057">
    <property type="entry name" value="Homeodomain-like_sf"/>
</dbReference>
<dbReference type="Pfam" id="PF13276">
    <property type="entry name" value="HTH_21"/>
    <property type="match status" value="1"/>
</dbReference>
<dbReference type="InterPro" id="IPR002514">
    <property type="entry name" value="Transposase_8"/>
</dbReference>
<dbReference type="PANTHER" id="PTHR46889:SF4">
    <property type="entry name" value="TRANSPOSASE INSO FOR INSERTION SEQUENCE ELEMENT IS911B-RELATED"/>
    <property type="match status" value="1"/>
</dbReference>
<organism evidence="2 3">
    <name type="scientific">Massilia violaceinigra</name>
    <dbReference type="NCBI Taxonomy" id="2045208"/>
    <lineage>
        <taxon>Bacteria</taxon>
        <taxon>Pseudomonadati</taxon>
        <taxon>Pseudomonadota</taxon>
        <taxon>Betaproteobacteria</taxon>
        <taxon>Burkholderiales</taxon>
        <taxon>Oxalobacteraceae</taxon>
        <taxon>Telluria group</taxon>
        <taxon>Massilia</taxon>
    </lineage>
</organism>
<evidence type="ECO:0000313" key="2">
    <source>
        <dbReference type="EMBL" id="ATQ74199.1"/>
    </source>
</evidence>
<dbReference type="Gene3D" id="1.10.10.60">
    <property type="entry name" value="Homeodomain-like"/>
    <property type="match status" value="1"/>
</dbReference>
<dbReference type="GO" id="GO:0004803">
    <property type="term" value="F:transposase activity"/>
    <property type="evidence" value="ECO:0007669"/>
    <property type="project" value="InterPro"/>
</dbReference>
<feature type="domain" description="HTH-like" evidence="1">
    <location>
        <begin position="138"/>
        <end position="195"/>
    </location>
</feature>
<keyword evidence="3" id="KW-1185">Reference proteome</keyword>
<proteinExistence type="predicted"/>
<evidence type="ECO:0000313" key="3">
    <source>
        <dbReference type="Proteomes" id="UP000229897"/>
    </source>
</evidence>
<dbReference type="InterPro" id="IPR050900">
    <property type="entry name" value="Transposase_IS3/IS150/IS904"/>
</dbReference>
<dbReference type="InterPro" id="IPR025948">
    <property type="entry name" value="HTH-like_dom"/>
</dbReference>
<dbReference type="KEGG" id="mass:CR152_06570"/>